<keyword evidence="1" id="KW-1133">Transmembrane helix</keyword>
<organism evidence="2 3">
    <name type="scientific">Desulfotignum phosphitoxidans DSM 13687</name>
    <dbReference type="NCBI Taxonomy" id="1286635"/>
    <lineage>
        <taxon>Bacteria</taxon>
        <taxon>Pseudomonadati</taxon>
        <taxon>Thermodesulfobacteriota</taxon>
        <taxon>Desulfobacteria</taxon>
        <taxon>Desulfobacterales</taxon>
        <taxon>Desulfobacteraceae</taxon>
        <taxon>Desulfotignum</taxon>
    </lineage>
</organism>
<keyword evidence="3" id="KW-1185">Reference proteome</keyword>
<comment type="caution">
    <text evidence="2">The sequence shown here is derived from an EMBL/GenBank/DDBJ whole genome shotgun (WGS) entry which is preliminary data.</text>
</comment>
<evidence type="ECO:0000313" key="3">
    <source>
        <dbReference type="Proteomes" id="UP000014216"/>
    </source>
</evidence>
<dbReference type="EMBL" id="APJX01000004">
    <property type="protein sequence ID" value="EMS79598.1"/>
    <property type="molecule type" value="Genomic_DNA"/>
</dbReference>
<feature type="transmembrane region" description="Helical" evidence="1">
    <location>
        <begin position="27"/>
        <end position="47"/>
    </location>
</feature>
<keyword evidence="1" id="KW-0812">Transmembrane</keyword>
<gene>
    <name evidence="2" type="ORF">Dpo_4c01470</name>
</gene>
<sequence length="75" mass="8146">MAAGGLDVLAAFTPVEFALRFTDWRGVFLGLGVLCVLMAAAVFTVVPESDKNRCLSLQILGLAWFFISPLLQNRS</sequence>
<name>S0FX16_9BACT</name>
<evidence type="ECO:0000313" key="2">
    <source>
        <dbReference type="EMBL" id="EMS79598.1"/>
    </source>
</evidence>
<accession>S0FX16</accession>
<keyword evidence="1" id="KW-0472">Membrane</keyword>
<dbReference type="AlphaFoldDB" id="S0FX16"/>
<evidence type="ECO:0000256" key="1">
    <source>
        <dbReference type="SAM" id="Phobius"/>
    </source>
</evidence>
<protein>
    <submittedName>
        <fullName evidence="2">Uncharacterized protein</fullName>
    </submittedName>
</protein>
<proteinExistence type="predicted"/>
<dbReference type="Proteomes" id="UP000014216">
    <property type="component" value="Unassembled WGS sequence"/>
</dbReference>
<reference evidence="2 3" key="1">
    <citation type="journal article" date="2013" name="Genome Announc.">
        <title>Draft Genome Sequence of Desulfotignum phosphitoxidans DSM 13687 Strain FiPS-3.</title>
        <authorList>
            <person name="Poehlein A."/>
            <person name="Daniel R."/>
            <person name="Simeonova D.D."/>
        </authorList>
    </citation>
    <scope>NUCLEOTIDE SEQUENCE [LARGE SCALE GENOMIC DNA]</scope>
    <source>
        <strain evidence="2 3">DSM 13687</strain>
    </source>
</reference>